<evidence type="ECO:0000256" key="1">
    <source>
        <dbReference type="ARBA" id="ARBA00008061"/>
    </source>
</evidence>
<keyword evidence="3" id="KW-1185">Reference proteome</keyword>
<comment type="similarity">
    <text evidence="1">Belongs to the glycosyl hydrolase 13 family.</text>
</comment>
<dbReference type="SUPFAM" id="SSF51445">
    <property type="entry name" value="(Trans)glycosidases"/>
    <property type="match status" value="1"/>
</dbReference>
<keyword evidence="2" id="KW-0378">Hydrolase</keyword>
<dbReference type="GO" id="GO:0016787">
    <property type="term" value="F:hydrolase activity"/>
    <property type="evidence" value="ECO:0007669"/>
    <property type="project" value="UniProtKB-KW"/>
</dbReference>
<dbReference type="Proteomes" id="UP001546774">
    <property type="component" value="Unassembled WGS sequence"/>
</dbReference>
<evidence type="ECO:0000313" key="2">
    <source>
        <dbReference type="EMBL" id="MEQ2553721.1"/>
    </source>
</evidence>
<protein>
    <submittedName>
        <fullName evidence="2">Alpha-amylase family glycosyl hydrolase</fullName>
    </submittedName>
</protein>
<reference evidence="2" key="1">
    <citation type="submission" date="2024-03" db="EMBL/GenBank/DDBJ databases">
        <title>Human intestinal bacterial collection.</title>
        <authorList>
            <person name="Pauvert C."/>
            <person name="Hitch T.C.A."/>
            <person name="Clavel T."/>
        </authorList>
    </citation>
    <scope>NUCLEOTIDE SEQUENCE [LARGE SCALE GENOMIC DNA]</scope>
    <source>
        <strain evidence="2">CLA-AA-H89B</strain>
    </source>
</reference>
<proteinExistence type="inferred from homology"/>
<dbReference type="SUPFAM" id="SSF81296">
    <property type="entry name" value="E set domains"/>
    <property type="match status" value="1"/>
</dbReference>
<dbReference type="PANTHER" id="PTHR43002">
    <property type="entry name" value="GLYCOGEN DEBRANCHING ENZYME"/>
    <property type="match status" value="1"/>
</dbReference>
<gene>
    <name evidence="2" type="ORF">WMO37_01655</name>
</gene>
<comment type="caution">
    <text evidence="2">The sequence shown here is derived from an EMBL/GenBank/DDBJ whole genome shotgun (WGS) entry which is preliminary data.</text>
</comment>
<sequence>MNIKKGNPLQKGSTKQKDGYNFAIASAAEIIDLLLYAPKADEPEYRIELTEAYKTGDVFSVHISGIYLDRYLYCYEADGKKIIDPYAKTITGCEVFGKDENKQHLSRVCLSKYDWEDDTAPEIPYHDSVFYKCSVRGLTASKTSKVRHKGTFSGVVEKLPYLKELGITAVLFMPLYEFDEIGKFPQLYDNGYGKYASGPIAGRINYWGYTKGFYFAPKASFAWTGRKKADYTAEMKDMVKAFHKEGMEVLMEMHFQDEPVDFILDCLHYWVTEYHIDGIHLFAGEAALNAAARDALLAKTKLITVFWNGEKKHYKNMANYNAGFMNVARKFLKGDENQLGDFVNVSRYNPVQSANINYITSHDGFTLFDLVSYDRKHNEANGEGNADGENFNNSWNCGTEGPSKKKKIQHLRLRQMKNALMLVLLSQGTPLLLAGDECCNSQAGNNNPYCVDSELSWVSWNSRGMAAEMTAFAKELIAFRKQYKILHMPKQLLSYDSLSCGYPDISCHGSSAWYNTMESYNRHIGMMYYGRYAYIEDLCQQGNADADTFLYIAYNMHWEEHELALPIGYNECDWQVALCSGDKGSAVLGKDGKTVHVKPRCIAVLTGLRKKKENNKKTNRKTGEENGHS</sequence>
<dbReference type="EMBL" id="JBBMFS010000001">
    <property type="protein sequence ID" value="MEQ2553721.1"/>
    <property type="molecule type" value="Genomic_DNA"/>
</dbReference>
<dbReference type="SUPFAM" id="SSF51011">
    <property type="entry name" value="Glycosyl hydrolase domain"/>
    <property type="match status" value="1"/>
</dbReference>
<dbReference type="InterPro" id="IPR013780">
    <property type="entry name" value="Glyco_hydro_b"/>
</dbReference>
<dbReference type="Gene3D" id="2.60.40.10">
    <property type="entry name" value="Immunoglobulins"/>
    <property type="match status" value="1"/>
</dbReference>
<dbReference type="InterPro" id="IPR014756">
    <property type="entry name" value="Ig_E-set"/>
</dbReference>
<dbReference type="InterPro" id="IPR017853">
    <property type="entry name" value="GH"/>
</dbReference>
<name>A0ABV1H303_9FIRM</name>
<organism evidence="2 3">
    <name type="scientific">Lachnospira intestinalis</name>
    <dbReference type="NCBI Taxonomy" id="3133158"/>
    <lineage>
        <taxon>Bacteria</taxon>
        <taxon>Bacillati</taxon>
        <taxon>Bacillota</taxon>
        <taxon>Clostridia</taxon>
        <taxon>Lachnospirales</taxon>
        <taxon>Lachnospiraceae</taxon>
        <taxon>Lachnospira</taxon>
    </lineage>
</organism>
<dbReference type="Gene3D" id="2.60.40.1180">
    <property type="entry name" value="Golgi alpha-mannosidase II"/>
    <property type="match status" value="1"/>
</dbReference>
<accession>A0ABV1H303</accession>
<dbReference type="InterPro" id="IPR013783">
    <property type="entry name" value="Ig-like_fold"/>
</dbReference>
<dbReference type="Gene3D" id="3.20.20.80">
    <property type="entry name" value="Glycosidases"/>
    <property type="match status" value="2"/>
</dbReference>
<evidence type="ECO:0000313" key="3">
    <source>
        <dbReference type="Proteomes" id="UP001546774"/>
    </source>
</evidence>